<proteinExistence type="predicted"/>
<keyword evidence="2" id="KW-0812">Transmembrane</keyword>
<keyword evidence="2" id="KW-1133">Transmembrane helix</keyword>
<evidence type="ECO:0000313" key="3">
    <source>
        <dbReference type="EMBL" id="MEN3534514.1"/>
    </source>
</evidence>
<dbReference type="RefSeq" id="WP_346224605.1">
    <property type="nucleotide sequence ID" value="NZ_JBDJAW010000003.1"/>
</dbReference>
<protein>
    <submittedName>
        <fullName evidence="3">Uncharacterized protein</fullName>
    </submittedName>
</protein>
<feature type="region of interest" description="Disordered" evidence="1">
    <location>
        <begin position="40"/>
        <end position="73"/>
    </location>
</feature>
<dbReference type="EMBL" id="JBDJAW010000003">
    <property type="protein sequence ID" value="MEN3534514.1"/>
    <property type="molecule type" value="Genomic_DNA"/>
</dbReference>
<feature type="compositionally biased region" description="Low complexity" evidence="1">
    <location>
        <begin position="57"/>
        <end position="68"/>
    </location>
</feature>
<dbReference type="Proteomes" id="UP001447516">
    <property type="component" value="Unassembled WGS sequence"/>
</dbReference>
<sequence length="286" mass="30623">MNKIDRMLAGVDPAADQDEPALSQGMDVLLEEIVATPPAHRRASWLPGRRATDPELAHPSPASAATAPRQGRSPLRRRLLAGAAVTGIAAAAVVAVPLLAGTQNAAYAVVKQTDGTIRVTVRELREPDELEAKLEDAGIPADVTFTEAGKRCAPGRFAGADLAYDPPSTANMTERERREFDKPENWRSRDAARPIDRDTFVISPEYIRRGETLVLEFRPGNHPGVVWTLGTYLAKAGSPIAPCALVDAESDEAWVKEMTRPTGDHAAWGVRATAHPGRGSHGAGPQ</sequence>
<evidence type="ECO:0000256" key="2">
    <source>
        <dbReference type="SAM" id="Phobius"/>
    </source>
</evidence>
<feature type="region of interest" description="Disordered" evidence="1">
    <location>
        <begin position="1"/>
        <end position="20"/>
    </location>
</feature>
<gene>
    <name evidence="3" type="ORF">AAH991_05320</name>
</gene>
<feature type="transmembrane region" description="Helical" evidence="2">
    <location>
        <begin position="79"/>
        <end position="100"/>
    </location>
</feature>
<organism evidence="3 4">
    <name type="scientific">Microbispora maris</name>
    <dbReference type="NCBI Taxonomy" id="3144104"/>
    <lineage>
        <taxon>Bacteria</taxon>
        <taxon>Bacillati</taxon>
        <taxon>Actinomycetota</taxon>
        <taxon>Actinomycetes</taxon>
        <taxon>Streptosporangiales</taxon>
        <taxon>Streptosporangiaceae</taxon>
        <taxon>Microbispora</taxon>
    </lineage>
</organism>
<feature type="compositionally biased region" description="Basic and acidic residues" evidence="1">
    <location>
        <begin position="173"/>
        <end position="185"/>
    </location>
</feature>
<keyword evidence="4" id="KW-1185">Reference proteome</keyword>
<name>A0ABV0AGP1_9ACTN</name>
<reference evidence="3 4" key="1">
    <citation type="submission" date="2024-05" db="EMBL/GenBank/DDBJ databases">
        <title>Microbispora sp.ZYX-F-249.</title>
        <authorList>
            <person name="Xie H."/>
        </authorList>
    </citation>
    <scope>NUCLEOTIDE SEQUENCE [LARGE SCALE GENOMIC DNA]</scope>
    <source>
        <strain evidence="3 4">ZYX-F-249</strain>
    </source>
</reference>
<evidence type="ECO:0000313" key="4">
    <source>
        <dbReference type="Proteomes" id="UP001447516"/>
    </source>
</evidence>
<feature type="region of interest" description="Disordered" evidence="1">
    <location>
        <begin position="265"/>
        <end position="286"/>
    </location>
</feature>
<keyword evidence="2" id="KW-0472">Membrane</keyword>
<evidence type="ECO:0000256" key="1">
    <source>
        <dbReference type="SAM" id="MobiDB-lite"/>
    </source>
</evidence>
<comment type="caution">
    <text evidence="3">The sequence shown here is derived from an EMBL/GenBank/DDBJ whole genome shotgun (WGS) entry which is preliminary data.</text>
</comment>
<feature type="region of interest" description="Disordered" evidence="1">
    <location>
        <begin position="163"/>
        <end position="185"/>
    </location>
</feature>
<accession>A0ABV0AGP1</accession>